<sequence length="778" mass="89799">MSVSTEPSFFPKNVTSDYFKARIESYNKHIIDSTDLTKMVATLLPNFTYYAYRRKYIYDFPTFRHYCPPPHDEQQVRNPITTLNDQPTPAFEDKDLGGSICINCGHIFKFDRKLEKMGVKQKCVEKDGIGNVVKEHPEHQKMSIPSKEKFTFRDAFEKDEANVKRTLITIHCDLVYTIEGVVVASCYIVDHKFDLILDETVKVDQRIVNAHHPLNNYLKTKNINKNGITVKQLRDKIFKLIDKETIIVGFDLAPILRTLRIVHVKIVDLAYQIQFLEYKDSLFNYLKNLAQKSEDIVSKKDGAKTCTELMATSYMTLLCLIYLDKVHGRDDSILLSLNKKEEQTTDETSDSDNDFEDIEFEFDESCHIYDKYRKPLIINNYKRRQVYKEVKKGPNNLELNFILPPKDAVNSSGDEDVKTDNQKYIEIKRNIPRNSLWKAHDLDDVSESEDDYVEESSSIPAKTTSRLYQILEAKIPTNDQDIIRCGFPVFSAIKSKGEFVLANTFSRYKGKAFLGANQTNVECAKCNKVYEIDSDFNQVNADDTCISADETEFENVCAPHYMKTLPFDTKNTFESPPSAINQSNSHVLVISSSIVYTTHGPEIAKLIVMRVTKFKLLDTLIKVENKVIEYDFQNTNLTCEDIDVAEIDREEARSKLYNLMSTSTILVGYNLALTLRCLRVVHENVVELHWLQSNSPIKKNYPVIPFDTIFKNTIAENDNSNLLLNRSFATCDVVTNFLNTKKDFKKQKHAKLVNTAEYDNELRDCARIEQNAYRRFLW</sequence>
<organism evidence="1 2">
    <name type="scientific">Rhabditophanes sp. KR3021</name>
    <dbReference type="NCBI Taxonomy" id="114890"/>
    <lineage>
        <taxon>Eukaryota</taxon>
        <taxon>Metazoa</taxon>
        <taxon>Ecdysozoa</taxon>
        <taxon>Nematoda</taxon>
        <taxon>Chromadorea</taxon>
        <taxon>Rhabditida</taxon>
        <taxon>Tylenchina</taxon>
        <taxon>Panagrolaimomorpha</taxon>
        <taxon>Strongyloidoidea</taxon>
        <taxon>Alloionematidae</taxon>
        <taxon>Rhabditophanes</taxon>
    </lineage>
</organism>
<name>A0AC35TSF2_9BILA</name>
<evidence type="ECO:0000313" key="2">
    <source>
        <dbReference type="WBParaSite" id="RSKR_0000390100.1"/>
    </source>
</evidence>
<accession>A0AC35TSF2</accession>
<reference evidence="2" key="1">
    <citation type="submission" date="2016-11" db="UniProtKB">
        <authorList>
            <consortium name="WormBaseParasite"/>
        </authorList>
    </citation>
    <scope>IDENTIFICATION</scope>
    <source>
        <strain evidence="2">KR3021</strain>
    </source>
</reference>
<proteinExistence type="predicted"/>
<dbReference type="WBParaSite" id="RSKR_0000390100.1">
    <property type="protein sequence ID" value="RSKR_0000390100.1"/>
    <property type="gene ID" value="RSKR_0000390100"/>
</dbReference>
<dbReference type="Proteomes" id="UP000095286">
    <property type="component" value="Unplaced"/>
</dbReference>
<evidence type="ECO:0000313" key="1">
    <source>
        <dbReference type="Proteomes" id="UP000095286"/>
    </source>
</evidence>
<protein>
    <submittedName>
        <fullName evidence="2">Exonuclease domain-containing protein</fullName>
    </submittedName>
</protein>